<protein>
    <submittedName>
        <fullName evidence="5">Putative HTH-type transcriptional regulator YdfH</fullName>
    </submittedName>
</protein>
<keyword evidence="3" id="KW-0804">Transcription</keyword>
<evidence type="ECO:0000256" key="1">
    <source>
        <dbReference type="ARBA" id="ARBA00023015"/>
    </source>
</evidence>
<dbReference type="SUPFAM" id="SSF46785">
    <property type="entry name" value="Winged helix' DNA-binding domain"/>
    <property type="match status" value="1"/>
</dbReference>
<evidence type="ECO:0000256" key="2">
    <source>
        <dbReference type="ARBA" id="ARBA00023125"/>
    </source>
</evidence>
<dbReference type="Proteomes" id="UP000239706">
    <property type="component" value="Unassembled WGS sequence"/>
</dbReference>
<keyword evidence="2" id="KW-0238">DNA-binding</keyword>
<sequence>MECNTKKSMEQMVYETLKNAILNRTLAPGTQLIESTISEKMKVSRTPIRNAIKDLALEGVVTIIPNRGAFIIQPSVEEIVQAFRMREELECTAIKFGLDKIEKDDIEKLNNIIEEEFKALRDRNIFEYLAMNKEFHMMLAIKSKNKYLIQFTEKIISQISIYLILYDSFYNNSMQFETIEEHKKMVKAIEIKDAKLLEALIRQHTENGLNDLKIDKIKYKSLNDIF</sequence>
<dbReference type="Pfam" id="PF07729">
    <property type="entry name" value="FCD"/>
    <property type="match status" value="1"/>
</dbReference>
<dbReference type="Pfam" id="PF00392">
    <property type="entry name" value="GntR"/>
    <property type="match status" value="1"/>
</dbReference>
<dbReference type="AlphaFoldDB" id="A0A2T0B2L4"/>
<reference evidence="5 6" key="1">
    <citation type="submission" date="2018-03" db="EMBL/GenBank/DDBJ databases">
        <title>Genome sequence of Clostridium liquoris DSM 100320.</title>
        <authorList>
            <person name="Poehlein A."/>
            <person name="Daniel R."/>
        </authorList>
    </citation>
    <scope>NUCLEOTIDE SEQUENCE [LARGE SCALE GENOMIC DNA]</scope>
    <source>
        <strain evidence="5 6">DSM 100320</strain>
    </source>
</reference>
<dbReference type="Gene3D" id="1.20.120.530">
    <property type="entry name" value="GntR ligand-binding domain-like"/>
    <property type="match status" value="1"/>
</dbReference>
<accession>A0A2T0B2L4</accession>
<dbReference type="GO" id="GO:0003700">
    <property type="term" value="F:DNA-binding transcription factor activity"/>
    <property type="evidence" value="ECO:0007669"/>
    <property type="project" value="InterPro"/>
</dbReference>
<organism evidence="5 6">
    <name type="scientific">Clostridium liquoris</name>
    <dbReference type="NCBI Taxonomy" id="1289519"/>
    <lineage>
        <taxon>Bacteria</taxon>
        <taxon>Bacillati</taxon>
        <taxon>Bacillota</taxon>
        <taxon>Clostridia</taxon>
        <taxon>Eubacteriales</taxon>
        <taxon>Clostridiaceae</taxon>
        <taxon>Clostridium</taxon>
    </lineage>
</organism>
<dbReference type="EMBL" id="PVXO01000054">
    <property type="protein sequence ID" value="PRR78007.1"/>
    <property type="molecule type" value="Genomic_DNA"/>
</dbReference>
<dbReference type="InterPro" id="IPR000524">
    <property type="entry name" value="Tscrpt_reg_HTH_GntR"/>
</dbReference>
<dbReference type="SUPFAM" id="SSF48008">
    <property type="entry name" value="GntR ligand-binding domain-like"/>
    <property type="match status" value="1"/>
</dbReference>
<keyword evidence="1" id="KW-0805">Transcription regulation</keyword>
<keyword evidence="6" id="KW-1185">Reference proteome</keyword>
<feature type="domain" description="HTH gntR-type" evidence="4">
    <location>
        <begin position="7"/>
        <end position="74"/>
    </location>
</feature>
<evidence type="ECO:0000259" key="4">
    <source>
        <dbReference type="PROSITE" id="PS50949"/>
    </source>
</evidence>
<dbReference type="RefSeq" id="WP_106064170.1">
    <property type="nucleotide sequence ID" value="NZ_PVXO01000054.1"/>
</dbReference>
<name>A0A2T0B2L4_9CLOT</name>
<dbReference type="CDD" id="cd07377">
    <property type="entry name" value="WHTH_GntR"/>
    <property type="match status" value="1"/>
</dbReference>
<dbReference type="SMART" id="SM00345">
    <property type="entry name" value="HTH_GNTR"/>
    <property type="match status" value="1"/>
</dbReference>
<dbReference type="PANTHER" id="PTHR43537:SF24">
    <property type="entry name" value="GLUCONATE OPERON TRANSCRIPTIONAL REPRESSOR"/>
    <property type="match status" value="1"/>
</dbReference>
<dbReference type="InterPro" id="IPR008920">
    <property type="entry name" value="TF_FadR/GntR_C"/>
</dbReference>
<dbReference type="OrthoDB" id="9781630at2"/>
<comment type="caution">
    <text evidence="5">The sequence shown here is derived from an EMBL/GenBank/DDBJ whole genome shotgun (WGS) entry which is preliminary data.</text>
</comment>
<dbReference type="Gene3D" id="1.10.10.10">
    <property type="entry name" value="Winged helix-like DNA-binding domain superfamily/Winged helix DNA-binding domain"/>
    <property type="match status" value="1"/>
</dbReference>
<evidence type="ECO:0000313" key="5">
    <source>
        <dbReference type="EMBL" id="PRR78007.1"/>
    </source>
</evidence>
<gene>
    <name evidence="5" type="primary">ydfH_3</name>
    <name evidence="5" type="ORF">CLLI_21020</name>
</gene>
<dbReference type="PANTHER" id="PTHR43537">
    <property type="entry name" value="TRANSCRIPTIONAL REGULATOR, GNTR FAMILY"/>
    <property type="match status" value="1"/>
</dbReference>
<dbReference type="SMART" id="SM00895">
    <property type="entry name" value="FCD"/>
    <property type="match status" value="1"/>
</dbReference>
<evidence type="ECO:0000256" key="3">
    <source>
        <dbReference type="ARBA" id="ARBA00023163"/>
    </source>
</evidence>
<dbReference type="InterPro" id="IPR036390">
    <property type="entry name" value="WH_DNA-bd_sf"/>
</dbReference>
<dbReference type="GO" id="GO:0003677">
    <property type="term" value="F:DNA binding"/>
    <property type="evidence" value="ECO:0007669"/>
    <property type="project" value="UniProtKB-KW"/>
</dbReference>
<dbReference type="PROSITE" id="PS50949">
    <property type="entry name" value="HTH_GNTR"/>
    <property type="match status" value="1"/>
</dbReference>
<dbReference type="InterPro" id="IPR011711">
    <property type="entry name" value="GntR_C"/>
</dbReference>
<evidence type="ECO:0000313" key="6">
    <source>
        <dbReference type="Proteomes" id="UP000239706"/>
    </source>
</evidence>
<dbReference type="InterPro" id="IPR036388">
    <property type="entry name" value="WH-like_DNA-bd_sf"/>
</dbReference>
<proteinExistence type="predicted"/>